<dbReference type="EMBL" id="HBUE01018899">
    <property type="protein sequence ID" value="CAG6451678.1"/>
    <property type="molecule type" value="Transcribed_RNA"/>
</dbReference>
<evidence type="ECO:0000313" key="1">
    <source>
        <dbReference type="EMBL" id="CAG6451678.1"/>
    </source>
</evidence>
<organism evidence="1">
    <name type="scientific">Culex pipiens</name>
    <name type="common">House mosquito</name>
    <dbReference type="NCBI Taxonomy" id="7175"/>
    <lineage>
        <taxon>Eukaryota</taxon>
        <taxon>Metazoa</taxon>
        <taxon>Ecdysozoa</taxon>
        <taxon>Arthropoda</taxon>
        <taxon>Hexapoda</taxon>
        <taxon>Insecta</taxon>
        <taxon>Pterygota</taxon>
        <taxon>Neoptera</taxon>
        <taxon>Endopterygota</taxon>
        <taxon>Diptera</taxon>
        <taxon>Nematocera</taxon>
        <taxon>Culicoidea</taxon>
        <taxon>Culicidae</taxon>
        <taxon>Culicinae</taxon>
        <taxon>Culicini</taxon>
        <taxon>Culex</taxon>
        <taxon>Culex</taxon>
    </lineage>
</organism>
<accession>A0A8D8EZA5</accession>
<protein>
    <submittedName>
        <fullName evidence="1">(northern house mosquito) hypothetical protein</fullName>
    </submittedName>
</protein>
<dbReference type="AlphaFoldDB" id="A0A8D8EZA5"/>
<reference evidence="1" key="1">
    <citation type="submission" date="2021-05" db="EMBL/GenBank/DDBJ databases">
        <authorList>
            <person name="Alioto T."/>
            <person name="Alioto T."/>
            <person name="Gomez Garrido J."/>
        </authorList>
    </citation>
    <scope>NUCLEOTIDE SEQUENCE</scope>
</reference>
<sequence>MFCRGDFAVPTEDFGRISLTGRVLKCSRLWLGVSRFSLLRFELVLISVVVITSHVGPRARGQFAVLGLPIVMEFEYPVTARPVSSDVHFCCRLFVSVTVSDGASLIVFFPAERCFFSGGCFVWKL</sequence>
<proteinExistence type="predicted"/>
<name>A0A8D8EZA5_CULPI</name>